<reference evidence="4 5" key="1">
    <citation type="submission" date="2016-11" db="EMBL/GenBank/DDBJ databases">
        <title>Trade-off between light-utilization and light-protection in marine flavobacteria.</title>
        <authorList>
            <person name="Kumagai Y."/>
        </authorList>
    </citation>
    <scope>NUCLEOTIDE SEQUENCE [LARGE SCALE GENOMIC DNA]</scope>
    <source>
        <strain evidence="4 5">JCM 13191</strain>
    </source>
</reference>
<accession>A0A1W6MPU8</accession>
<dbReference type="RefSeq" id="WP_085768279.1">
    <property type="nucleotide sequence ID" value="NZ_CP019344.1"/>
</dbReference>
<dbReference type="InterPro" id="IPR011006">
    <property type="entry name" value="CheY-like_superfamily"/>
</dbReference>
<evidence type="ECO:0000313" key="5">
    <source>
        <dbReference type="Proteomes" id="UP000193431"/>
    </source>
</evidence>
<dbReference type="Proteomes" id="UP000193431">
    <property type="component" value="Chromosome"/>
</dbReference>
<sequence>MPSTLLNCYVVEPLDECRSMLVNLINAHPNLNFIQDYKNPVQAKEELQDTKIDLLIVAIEMEKMNGFELVNYLDSGASIIFTSFNTDDAFKAFEYNALDYLKLPIKKERFLYAAEKAILKKRFNELPKEDPGDFIFVKSNLKSRKVYLNELRYIQALGDYVKLITNHETLVVLSTMKAFEQSLPSDKFQRIHKSYIVNMDKIQKYSSTAVELDNEVLPLSRNRKTQFLSILKELEAVGV</sequence>
<keyword evidence="5" id="KW-1185">Reference proteome</keyword>
<organism evidence="4 5">
    <name type="scientific">Nonlabens spongiae</name>
    <dbReference type="NCBI Taxonomy" id="331648"/>
    <lineage>
        <taxon>Bacteria</taxon>
        <taxon>Pseudomonadati</taxon>
        <taxon>Bacteroidota</taxon>
        <taxon>Flavobacteriia</taxon>
        <taxon>Flavobacteriales</taxon>
        <taxon>Flavobacteriaceae</taxon>
        <taxon>Nonlabens</taxon>
    </lineage>
</organism>
<dbReference type="PROSITE" id="PS50110">
    <property type="entry name" value="RESPONSE_REGULATORY"/>
    <property type="match status" value="1"/>
</dbReference>
<dbReference type="PANTHER" id="PTHR37299:SF1">
    <property type="entry name" value="STAGE 0 SPORULATION PROTEIN A HOMOLOG"/>
    <property type="match status" value="1"/>
</dbReference>
<name>A0A1W6MPU8_9FLAO</name>
<evidence type="ECO:0000259" key="2">
    <source>
        <dbReference type="PROSITE" id="PS50110"/>
    </source>
</evidence>
<dbReference type="PROSITE" id="PS50930">
    <property type="entry name" value="HTH_LYTTR"/>
    <property type="match status" value="1"/>
</dbReference>
<dbReference type="InterPro" id="IPR046947">
    <property type="entry name" value="LytR-like"/>
</dbReference>
<dbReference type="STRING" id="331648.BST97_14885"/>
<feature type="domain" description="Response regulatory" evidence="2">
    <location>
        <begin position="7"/>
        <end position="118"/>
    </location>
</feature>
<dbReference type="SMART" id="SM00850">
    <property type="entry name" value="LytTR"/>
    <property type="match status" value="1"/>
</dbReference>
<feature type="domain" description="HTH LytTR-type" evidence="3">
    <location>
        <begin position="153"/>
        <end position="233"/>
    </location>
</feature>
<evidence type="ECO:0000259" key="3">
    <source>
        <dbReference type="PROSITE" id="PS50930"/>
    </source>
</evidence>
<dbReference type="Gene3D" id="3.40.50.2300">
    <property type="match status" value="1"/>
</dbReference>
<dbReference type="PANTHER" id="PTHR37299">
    <property type="entry name" value="TRANSCRIPTIONAL REGULATOR-RELATED"/>
    <property type="match status" value="1"/>
</dbReference>
<dbReference type="AlphaFoldDB" id="A0A1W6MPU8"/>
<dbReference type="Pfam" id="PF00072">
    <property type="entry name" value="Response_reg"/>
    <property type="match status" value="1"/>
</dbReference>
<dbReference type="SMART" id="SM00448">
    <property type="entry name" value="REC"/>
    <property type="match status" value="1"/>
</dbReference>
<keyword evidence="4" id="KW-0238">DNA-binding</keyword>
<dbReference type="Pfam" id="PF04397">
    <property type="entry name" value="LytTR"/>
    <property type="match status" value="1"/>
</dbReference>
<dbReference type="InterPro" id="IPR007492">
    <property type="entry name" value="LytTR_DNA-bd_dom"/>
</dbReference>
<dbReference type="OrthoDB" id="2168082at2"/>
<evidence type="ECO:0000256" key="1">
    <source>
        <dbReference type="PROSITE-ProRule" id="PRU00169"/>
    </source>
</evidence>
<proteinExistence type="predicted"/>
<dbReference type="SUPFAM" id="SSF52172">
    <property type="entry name" value="CheY-like"/>
    <property type="match status" value="1"/>
</dbReference>
<dbReference type="EMBL" id="CP019344">
    <property type="protein sequence ID" value="ARN79509.1"/>
    <property type="molecule type" value="Genomic_DNA"/>
</dbReference>
<comment type="caution">
    <text evidence="1">Lacks conserved residue(s) required for the propagation of feature annotation.</text>
</comment>
<dbReference type="Gene3D" id="2.40.50.1020">
    <property type="entry name" value="LytTr DNA-binding domain"/>
    <property type="match status" value="1"/>
</dbReference>
<evidence type="ECO:0000313" key="4">
    <source>
        <dbReference type="EMBL" id="ARN79509.1"/>
    </source>
</evidence>
<protein>
    <submittedName>
        <fullName evidence="4">DNA-binding response regulator</fullName>
    </submittedName>
</protein>
<dbReference type="InterPro" id="IPR001789">
    <property type="entry name" value="Sig_transdc_resp-reg_receiver"/>
</dbReference>
<gene>
    <name evidence="4" type="ORF">BST97_14885</name>
</gene>
<dbReference type="GO" id="GO:0000156">
    <property type="term" value="F:phosphorelay response regulator activity"/>
    <property type="evidence" value="ECO:0007669"/>
    <property type="project" value="InterPro"/>
</dbReference>
<dbReference type="GO" id="GO:0003677">
    <property type="term" value="F:DNA binding"/>
    <property type="evidence" value="ECO:0007669"/>
    <property type="project" value="UniProtKB-KW"/>
</dbReference>